<evidence type="ECO:0000256" key="3">
    <source>
        <dbReference type="ARBA" id="ARBA00022694"/>
    </source>
</evidence>
<reference evidence="9 10" key="1">
    <citation type="submission" date="2024-05" db="EMBL/GenBank/DDBJ databases">
        <title>Roseateles sp. DJS-2-20 16S ribosomal RNA gene Genome sequencing and assembly.</title>
        <authorList>
            <person name="Woo H."/>
        </authorList>
    </citation>
    <scope>NUCLEOTIDE SEQUENCE [LARGE SCALE GENOMIC DNA]</scope>
    <source>
        <strain evidence="9 10">DJS-2-20</strain>
    </source>
</reference>
<dbReference type="Pfam" id="PF16198">
    <property type="entry name" value="TruB_C_2"/>
    <property type="match status" value="1"/>
</dbReference>
<dbReference type="PANTHER" id="PTHR13767:SF2">
    <property type="entry name" value="PSEUDOURIDYLATE SYNTHASE TRUB1"/>
    <property type="match status" value="1"/>
</dbReference>
<dbReference type="HAMAP" id="MF_01080">
    <property type="entry name" value="TruB_bact"/>
    <property type="match status" value="1"/>
</dbReference>
<dbReference type="Pfam" id="PF09157">
    <property type="entry name" value="TruB-C_2"/>
    <property type="match status" value="1"/>
</dbReference>
<dbReference type="PANTHER" id="PTHR13767">
    <property type="entry name" value="TRNA-PSEUDOURIDINE SYNTHASE"/>
    <property type="match status" value="1"/>
</dbReference>
<dbReference type="InterPro" id="IPR014780">
    <property type="entry name" value="tRNA_psdUridine_synth_TruB"/>
</dbReference>
<name>A0ABV0G5D7_9BURK</name>
<dbReference type="NCBIfam" id="TIGR00431">
    <property type="entry name" value="TruB"/>
    <property type="match status" value="1"/>
</dbReference>
<dbReference type="Gene3D" id="3.30.2350.10">
    <property type="entry name" value="Pseudouridine synthase"/>
    <property type="match status" value="1"/>
</dbReference>
<dbReference type="InterPro" id="IPR015240">
    <property type="entry name" value="tRNA_sdUridine_synth_fam1_C"/>
</dbReference>
<evidence type="ECO:0000259" key="7">
    <source>
        <dbReference type="Pfam" id="PF09157"/>
    </source>
</evidence>
<dbReference type="RefSeq" id="WP_347705766.1">
    <property type="nucleotide sequence ID" value="NZ_JBDPZD010000005.1"/>
</dbReference>
<dbReference type="InterPro" id="IPR002501">
    <property type="entry name" value="PsdUridine_synth_N"/>
</dbReference>
<evidence type="ECO:0000256" key="5">
    <source>
        <dbReference type="HAMAP-Rule" id="MF_01080"/>
    </source>
</evidence>
<evidence type="ECO:0000313" key="9">
    <source>
        <dbReference type="EMBL" id="MEO3692944.1"/>
    </source>
</evidence>
<protein>
    <recommendedName>
        <fullName evidence="5">tRNA pseudouridine synthase B</fullName>
        <ecNumber evidence="5">5.4.99.25</ecNumber>
    </recommendedName>
    <alternativeName>
        <fullName evidence="5">tRNA pseudouridine(55) synthase</fullName>
        <shortName evidence="5">Psi55 synthase</shortName>
    </alternativeName>
    <alternativeName>
        <fullName evidence="5">tRNA pseudouridylate synthase</fullName>
    </alternativeName>
    <alternativeName>
        <fullName evidence="5">tRNA-uridine isomerase</fullName>
    </alternativeName>
</protein>
<dbReference type="InterPro" id="IPR020103">
    <property type="entry name" value="PsdUridine_synth_cat_dom_sf"/>
</dbReference>
<comment type="similarity">
    <text evidence="2 5">Belongs to the pseudouridine synthase TruB family. Type 1 subfamily.</text>
</comment>
<evidence type="ECO:0000259" key="8">
    <source>
        <dbReference type="Pfam" id="PF16198"/>
    </source>
</evidence>
<dbReference type="Pfam" id="PF01509">
    <property type="entry name" value="TruB_N"/>
    <property type="match status" value="1"/>
</dbReference>
<evidence type="ECO:0000313" key="10">
    <source>
        <dbReference type="Proteomes" id="UP001495147"/>
    </source>
</evidence>
<keyword evidence="10" id="KW-1185">Reference proteome</keyword>
<evidence type="ECO:0000256" key="1">
    <source>
        <dbReference type="ARBA" id="ARBA00000385"/>
    </source>
</evidence>
<feature type="domain" description="Pseudouridine synthase II N-terminal" evidence="6">
    <location>
        <begin position="49"/>
        <end position="197"/>
    </location>
</feature>
<feature type="domain" description="tRNA pseudouridylate synthase B C-terminal" evidence="8">
    <location>
        <begin position="198"/>
        <end position="238"/>
    </location>
</feature>
<feature type="active site" description="Nucleophile" evidence="5">
    <location>
        <position position="64"/>
    </location>
</feature>
<gene>
    <name evidence="5 9" type="primary">truB</name>
    <name evidence="9" type="ORF">ABDJ85_15825</name>
</gene>
<keyword evidence="4 5" id="KW-0413">Isomerase</keyword>
<dbReference type="EMBL" id="JBDPZD010000005">
    <property type="protein sequence ID" value="MEO3692944.1"/>
    <property type="molecule type" value="Genomic_DNA"/>
</dbReference>
<feature type="domain" description="tRNA pseudouridine synthase II TruB subfamily 1 C-terminal" evidence="7">
    <location>
        <begin position="259"/>
        <end position="314"/>
    </location>
</feature>
<comment type="function">
    <text evidence="5">Responsible for synthesis of pseudouridine from uracil-55 in the psi GC loop of transfer RNAs.</text>
</comment>
<evidence type="ECO:0000256" key="4">
    <source>
        <dbReference type="ARBA" id="ARBA00023235"/>
    </source>
</evidence>
<accession>A0ABV0G5D7</accession>
<evidence type="ECO:0000259" key="6">
    <source>
        <dbReference type="Pfam" id="PF01509"/>
    </source>
</evidence>
<dbReference type="EC" id="5.4.99.25" evidence="5"/>
<comment type="caution">
    <text evidence="9">The sequence shown here is derived from an EMBL/GenBank/DDBJ whole genome shotgun (WGS) entry which is preliminary data.</text>
</comment>
<dbReference type="SUPFAM" id="SSF55120">
    <property type="entry name" value="Pseudouridine synthase"/>
    <property type="match status" value="1"/>
</dbReference>
<dbReference type="CDD" id="cd02573">
    <property type="entry name" value="PseudoU_synth_EcTruB"/>
    <property type="match status" value="1"/>
</dbReference>
<evidence type="ECO:0000256" key="2">
    <source>
        <dbReference type="ARBA" id="ARBA00005642"/>
    </source>
</evidence>
<dbReference type="Proteomes" id="UP001495147">
    <property type="component" value="Unassembled WGS sequence"/>
</dbReference>
<comment type="catalytic activity">
    <reaction evidence="1 5">
        <text>uridine(55) in tRNA = pseudouridine(55) in tRNA</text>
        <dbReference type="Rhea" id="RHEA:42532"/>
        <dbReference type="Rhea" id="RHEA-COMP:10101"/>
        <dbReference type="Rhea" id="RHEA-COMP:10102"/>
        <dbReference type="ChEBI" id="CHEBI:65314"/>
        <dbReference type="ChEBI" id="CHEBI:65315"/>
        <dbReference type="EC" id="5.4.99.25"/>
    </reaction>
</comment>
<keyword evidence="3 5" id="KW-0819">tRNA processing</keyword>
<dbReference type="GO" id="GO:0160148">
    <property type="term" value="F:tRNA pseudouridine(55) synthase activity"/>
    <property type="evidence" value="ECO:0007669"/>
    <property type="project" value="UniProtKB-EC"/>
</dbReference>
<proteinExistence type="inferred from homology"/>
<dbReference type="InterPro" id="IPR032819">
    <property type="entry name" value="TruB_C"/>
</dbReference>
<organism evidence="9 10">
    <name type="scientific">Roseateles paludis</name>
    <dbReference type="NCBI Taxonomy" id="3145238"/>
    <lineage>
        <taxon>Bacteria</taxon>
        <taxon>Pseudomonadati</taxon>
        <taxon>Pseudomonadota</taxon>
        <taxon>Betaproteobacteria</taxon>
        <taxon>Burkholderiales</taxon>
        <taxon>Sphaerotilaceae</taxon>
        <taxon>Roseateles</taxon>
    </lineage>
</organism>
<sequence>MTEVLAPATPPVALTRSGRPRIQRRALHGVLLLDKPLGLSSNDALQKAKWLLRAEKAGHTGTLDPLATGLLPLCFGAATKFSQLSLEADKRYLATLALGVRTSTGDAEGEVLERRDADGISREQIAAACQAFTGEIEQVPPMHSALKHEGKALYEYARQGVEIERQPRRVTIHEIAIVEMHAGTVTLDVRCSKGTYIRTLAEDIGTRLGCGASLAALRRTGSGALSLQGAITLAQIEALPDAARAGLLQSPDCLLASAPELRLSALDAARFLSGQRRRVSAPDAASVRVYGPEPRAFLGSAHITAGELIADRLLTPPEVAALLATPESES</sequence>